<dbReference type="eggNOG" id="KOG3045">
    <property type="taxonomic scope" value="Eukaryota"/>
</dbReference>
<feature type="compositionally biased region" description="Basic and acidic residues" evidence="10">
    <location>
        <begin position="206"/>
        <end position="225"/>
    </location>
</feature>
<evidence type="ECO:0000256" key="10">
    <source>
        <dbReference type="SAM" id="MobiDB-lite"/>
    </source>
</evidence>
<evidence type="ECO:0000256" key="3">
    <source>
        <dbReference type="ARBA" id="ARBA00022552"/>
    </source>
</evidence>
<dbReference type="InterPro" id="IPR042036">
    <property type="entry name" value="RRP8_N"/>
</dbReference>
<feature type="compositionally biased region" description="Acidic residues" evidence="10">
    <location>
        <begin position="100"/>
        <end position="112"/>
    </location>
</feature>
<dbReference type="InterPro" id="IPR029063">
    <property type="entry name" value="SAM-dependent_MTases_sf"/>
</dbReference>
<sequence length="517" mass="54920">MPDLDLGALQAQLELNRSVLADSIMSKFSSLGASSSSSSSPSKNGASATAQPPRSATLGVGATPKGKQATLAANGKPSSIEDVKLKGRLLAKRKRHDEPAQGDEESEGDEEEGRAALVGSSSKRKSGKAAAAATGSNSAADGSNAPSSSKSSNKKNSKDPFAVKGAAFQKQQQQQQAASKIIVDGKEVDLSSLSKAQRKKLNKRRRLEEEAAKRAAQHEDGEETKAAAASSTLTPLQSQMLNRLTGSRFRTINEQLYTTDSASALSSFTADPSIFDDYHKGFRSQVKSWPKNPLDILCSSLLAAKKPKAGTKPAKSQHTGQVKARYGACPLVIDLGAGEGMLARKLVKDGHFKVLSFDLVNTADGWVRKADTATIGALPLPGFYDASDPLSLRGAAPPGSAQGQADIAIFCLSLMGTNWLSMILEASRCLRVGAELLVAEVSSRFVSVEGFVSLVEKVGFKLEGRDDTNTHFVVFEFVKLDPASSARRREAGDDHLTESRLVELGSSLLKPCLYKRR</sequence>
<dbReference type="RefSeq" id="XP_007880619.1">
    <property type="nucleotide sequence ID" value="XM_007882428.1"/>
</dbReference>
<dbReference type="CDD" id="cd02440">
    <property type="entry name" value="AdoMet_MTases"/>
    <property type="match status" value="1"/>
</dbReference>
<evidence type="ECO:0000256" key="1">
    <source>
        <dbReference type="ARBA" id="ARBA00004604"/>
    </source>
</evidence>
<dbReference type="GO" id="GO:0042273">
    <property type="term" value="P:ribosomal large subunit biogenesis"/>
    <property type="evidence" value="ECO:0007669"/>
    <property type="project" value="TreeGrafter"/>
</dbReference>
<feature type="region of interest" description="Disordered" evidence="10">
    <location>
        <begin position="30"/>
        <end position="172"/>
    </location>
</feature>
<protein>
    <recommendedName>
        <fullName evidence="8 9">Ribosomal RNA-processing protein 8</fullName>
        <ecNumber evidence="9">2.1.1.-</ecNumber>
    </recommendedName>
</protein>
<dbReference type="GeneID" id="19320952"/>
<comment type="subcellular location">
    <subcellularLocation>
        <location evidence="1 9">Nucleus</location>
        <location evidence="1 9">Nucleolus</location>
    </subcellularLocation>
</comment>
<comment type="similarity">
    <text evidence="2 9">Belongs to the methyltransferase superfamily. RRP8 family.</text>
</comment>
<feature type="compositionally biased region" description="Low complexity" evidence="10">
    <location>
        <begin position="128"/>
        <end position="151"/>
    </location>
</feature>
<dbReference type="GO" id="GO:0016433">
    <property type="term" value="F:rRNA (adenine) methyltransferase activity"/>
    <property type="evidence" value="ECO:0007669"/>
    <property type="project" value="TreeGrafter"/>
</dbReference>
<dbReference type="InterPro" id="IPR007823">
    <property type="entry name" value="RRP8"/>
</dbReference>
<evidence type="ECO:0000256" key="2">
    <source>
        <dbReference type="ARBA" id="ARBA00006301"/>
    </source>
</evidence>
<gene>
    <name evidence="11" type="ORF">PFL1_06885</name>
</gene>
<dbReference type="Proteomes" id="UP000053664">
    <property type="component" value="Unassembled WGS sequence"/>
</dbReference>
<feature type="region of interest" description="Disordered" evidence="10">
    <location>
        <begin position="196"/>
        <end position="234"/>
    </location>
</feature>
<evidence type="ECO:0000313" key="11">
    <source>
        <dbReference type="EMBL" id="EPQ27564.1"/>
    </source>
</evidence>
<keyword evidence="7 9" id="KW-0539">Nucleus</keyword>
<evidence type="ECO:0000256" key="5">
    <source>
        <dbReference type="ARBA" id="ARBA00022679"/>
    </source>
</evidence>
<dbReference type="GO" id="GO:0005730">
    <property type="term" value="C:nucleolus"/>
    <property type="evidence" value="ECO:0007669"/>
    <property type="project" value="UniProtKB-SubCell"/>
</dbReference>
<comment type="function">
    <text evidence="9">S-adenosyl-L-methionine-dependent methyltransferase that specifically methylates the N(1) position of adenine in helix 25.1 in 25S rRNA. Required both for ribosomal 40S and 60S subunits biogenesis. Required for efficient pre-rRNA cleavage at site A2.</text>
</comment>
<dbReference type="HOGENOM" id="CLU_027694_1_1_1"/>
<evidence type="ECO:0000256" key="9">
    <source>
        <dbReference type="RuleBase" id="RU365074"/>
    </source>
</evidence>
<dbReference type="OrthoDB" id="10258825at2759"/>
<dbReference type="FunFam" id="1.10.10.2150:FF:000001">
    <property type="entry name" value="Ribosomal RNA-processing protein 8"/>
    <property type="match status" value="1"/>
</dbReference>
<dbReference type="Gene3D" id="1.10.10.2150">
    <property type="entry name" value="Ribosomal RNA-processing protein 8, N-terminal domain"/>
    <property type="match status" value="1"/>
</dbReference>
<dbReference type="Gene3D" id="3.40.50.150">
    <property type="entry name" value="Vaccinia Virus protein VP39"/>
    <property type="match status" value="1"/>
</dbReference>
<feature type="compositionally biased region" description="Low complexity" evidence="10">
    <location>
        <begin position="30"/>
        <end position="47"/>
    </location>
</feature>
<dbReference type="EMBL" id="KE361638">
    <property type="protein sequence ID" value="EPQ27564.1"/>
    <property type="molecule type" value="Genomic_DNA"/>
</dbReference>
<dbReference type="PANTHER" id="PTHR12787">
    <property type="entry name" value="RIBOSOMAL RNA-PROCESSING PROTEIN 8"/>
    <property type="match status" value="1"/>
</dbReference>
<feature type="compositionally biased region" description="Basic residues" evidence="10">
    <location>
        <begin position="196"/>
        <end position="205"/>
    </location>
</feature>
<feature type="compositionally biased region" description="Basic residues" evidence="10">
    <location>
        <begin position="86"/>
        <end position="95"/>
    </location>
</feature>
<dbReference type="SUPFAM" id="SSF53335">
    <property type="entry name" value="S-adenosyl-L-methionine-dependent methyltransferases"/>
    <property type="match status" value="1"/>
</dbReference>
<keyword evidence="3 9" id="KW-0698">rRNA processing</keyword>
<name>A0A061H552_9BASI</name>
<evidence type="ECO:0000256" key="4">
    <source>
        <dbReference type="ARBA" id="ARBA00022603"/>
    </source>
</evidence>
<reference evidence="11 12" key="1">
    <citation type="journal article" date="2013" name="Plant Cell">
        <title>The transition from a phytopathogenic smut ancestor to an anamorphic biocontrol agent deciphered by comparative whole-genome analysis.</title>
        <authorList>
            <person name="Lefebvre F."/>
            <person name="Joly D.L."/>
            <person name="Labbe C."/>
            <person name="Teichmann B."/>
            <person name="Linning R."/>
            <person name="Belzile F."/>
            <person name="Bakkeren G."/>
            <person name="Belanger R.R."/>
        </authorList>
    </citation>
    <scope>NUCLEOTIDE SEQUENCE [LARGE SCALE GENOMIC DNA]</scope>
    <source>
        <strain evidence="11 12">PF-1</strain>
    </source>
</reference>
<proteinExistence type="inferred from homology"/>
<organism evidence="11 12">
    <name type="scientific">Pseudozyma flocculosa PF-1</name>
    <dbReference type="NCBI Taxonomy" id="1277687"/>
    <lineage>
        <taxon>Eukaryota</taxon>
        <taxon>Fungi</taxon>
        <taxon>Dikarya</taxon>
        <taxon>Basidiomycota</taxon>
        <taxon>Ustilaginomycotina</taxon>
        <taxon>Ustilaginomycetes</taxon>
        <taxon>Ustilaginales</taxon>
        <taxon>Ustilaginaceae</taxon>
        <taxon>Pseudozyma</taxon>
    </lineage>
</organism>
<keyword evidence="4 9" id="KW-0489">Methyltransferase</keyword>
<dbReference type="AlphaFoldDB" id="A0A061H552"/>
<keyword evidence="5 9" id="KW-0808">Transferase</keyword>
<dbReference type="PANTHER" id="PTHR12787:SF0">
    <property type="entry name" value="RIBOSOMAL RNA-PROCESSING PROTEIN 8"/>
    <property type="match status" value="1"/>
</dbReference>
<dbReference type="Pfam" id="PF05148">
    <property type="entry name" value="Methyltransf_8"/>
    <property type="match status" value="2"/>
</dbReference>
<evidence type="ECO:0000313" key="12">
    <source>
        <dbReference type="Proteomes" id="UP000053664"/>
    </source>
</evidence>
<keyword evidence="6 9" id="KW-0949">S-adenosyl-L-methionine</keyword>
<evidence type="ECO:0000256" key="7">
    <source>
        <dbReference type="ARBA" id="ARBA00023242"/>
    </source>
</evidence>
<dbReference type="KEGG" id="pfp:PFL1_06885"/>
<dbReference type="EC" id="2.1.1.-" evidence="9"/>
<accession>A0A061H552</accession>
<evidence type="ECO:0000256" key="6">
    <source>
        <dbReference type="ARBA" id="ARBA00022691"/>
    </source>
</evidence>
<evidence type="ECO:0000256" key="8">
    <source>
        <dbReference type="ARBA" id="ARBA00076672"/>
    </source>
</evidence>